<dbReference type="GO" id="GO:0004571">
    <property type="term" value="F:mannosyl-oligosaccharide 1,2-alpha-mannosidase activity"/>
    <property type="evidence" value="ECO:0007669"/>
    <property type="project" value="UniProtKB-EC"/>
</dbReference>
<dbReference type="PRINTS" id="PR00747">
    <property type="entry name" value="GLYHDRLASE47"/>
</dbReference>
<dbReference type="InterPro" id="IPR036026">
    <property type="entry name" value="Seven-hairpin_glycosidases"/>
</dbReference>
<dbReference type="GO" id="GO:0016020">
    <property type="term" value="C:membrane"/>
    <property type="evidence" value="ECO:0007669"/>
    <property type="project" value="InterPro"/>
</dbReference>
<dbReference type="InterPro" id="IPR012341">
    <property type="entry name" value="6hp_glycosidase-like_sf"/>
</dbReference>
<accession>A0A1B0ACP5</accession>
<dbReference type="Proteomes" id="UP000092445">
    <property type="component" value="Unassembled WGS sequence"/>
</dbReference>
<evidence type="ECO:0000256" key="5">
    <source>
        <dbReference type="ARBA" id="ARBA00022801"/>
    </source>
</evidence>
<dbReference type="InterPro" id="IPR050749">
    <property type="entry name" value="Glycosyl_Hydrolase_47"/>
</dbReference>
<keyword evidence="11" id="KW-0326">Glycosidase</keyword>
<name>A0A1B0ACP5_GLOPL</name>
<protein>
    <recommendedName>
        <fullName evidence="11">alpha-1,2-Mannosidase</fullName>
        <ecNumber evidence="11">3.2.1.-</ecNumber>
    </recommendedName>
</protein>
<dbReference type="AlphaFoldDB" id="A0A1B0ACP5"/>
<feature type="region of interest" description="Disordered" evidence="12">
    <location>
        <begin position="1"/>
        <end position="30"/>
    </location>
</feature>
<evidence type="ECO:0000256" key="4">
    <source>
        <dbReference type="ARBA" id="ARBA00022723"/>
    </source>
</evidence>
<evidence type="ECO:0000256" key="7">
    <source>
        <dbReference type="ARBA" id="ARBA00023157"/>
    </source>
</evidence>
<dbReference type="PANTHER" id="PTHR11742">
    <property type="entry name" value="MANNOSYL-OLIGOSACCHARIDE ALPHA-1,2-MANNOSIDASE-RELATED"/>
    <property type="match status" value="1"/>
</dbReference>
<keyword evidence="5 11" id="KW-0378">Hydrolase</keyword>
<dbReference type="InterPro" id="IPR001382">
    <property type="entry name" value="Glyco_hydro_47"/>
</dbReference>
<evidence type="ECO:0000256" key="10">
    <source>
        <dbReference type="PIRSR" id="PIRSR601382-2"/>
    </source>
</evidence>
<evidence type="ECO:0000256" key="2">
    <source>
        <dbReference type="ARBA" id="ARBA00004922"/>
    </source>
</evidence>
<sequence length="212" mass="24725">MKFDEERIPKNSGRGRAQNILSAPEPHHQLSLQQPAQQLDLSNNIENINENNIESNKEDVTRVESLENDRAEIELAIQDPNLLPGSKGITIEEFLERIDVTNLPQKQHFHGARNERQVAVVNAFKHAWDNYRKYAWGHDNLKPISETYYDWFGLGLTIVDALDTLLRDLMETFWLGETLKYFYLLFSDNPKEIDLEKWVFNTEAHPLPIRKN</sequence>
<feature type="binding site" evidence="10">
    <location>
        <position position="202"/>
    </location>
    <ligand>
        <name>Ca(2+)</name>
        <dbReference type="ChEBI" id="CHEBI:29108"/>
    </ligand>
</feature>
<comment type="pathway">
    <text evidence="2">Protein modification; protein glycosylation.</text>
</comment>
<dbReference type="EC" id="3.2.1.-" evidence="11"/>
<reference evidence="14" key="1">
    <citation type="submission" date="2014-03" db="EMBL/GenBank/DDBJ databases">
        <authorList>
            <person name="Aksoy S."/>
            <person name="Warren W."/>
            <person name="Wilson R.K."/>
        </authorList>
    </citation>
    <scope>NUCLEOTIDE SEQUENCE [LARGE SCALE GENOMIC DNA]</scope>
    <source>
        <strain evidence="14">IAEA</strain>
    </source>
</reference>
<evidence type="ECO:0000256" key="9">
    <source>
        <dbReference type="ARBA" id="ARBA00048605"/>
    </source>
</evidence>
<keyword evidence="4 10" id="KW-0479">Metal-binding</keyword>
<evidence type="ECO:0000313" key="13">
    <source>
        <dbReference type="EnsemblMetazoa" id="GPAI041395-PA"/>
    </source>
</evidence>
<dbReference type="Pfam" id="PF01532">
    <property type="entry name" value="Glyco_hydro_47"/>
    <property type="match status" value="2"/>
</dbReference>
<comment type="catalytic activity">
    <reaction evidence="8">
        <text>N(4)-(alpha-D-Man-(1-&gt;2)-alpha-D-Man-(1-&gt;2)-alpha-D-Man-(1-&gt;3)-[alpha-D-Man-(1-&gt;3)-[alpha-D-Man-(1-&gt;2)-alpha-D-Man-(1-&gt;6)]-alpha-D-Man-(1-&gt;6)]-beta-D-Man-(1-&gt;4)-beta-D-GlcNAc-(1-&gt;4)-beta-D-GlcNAc)-L-asparaginyl-[protein] (N-glucan mannose isomer 8A1,2,3B1,3) + 3 H2O = N(4)-(alpha-D-Man-(1-&gt;3)-[alpha-D-Man-(1-&gt;3)-[alpha-D-Man-(1-&gt;6)]-alpha-D-Man-(1-&gt;6)]-beta-D-Man-(1-&gt;4)-beta-D-GlcNAc-(1-&gt;4)-beta-D-GlcNAc)-L-asparaginyl-[protein] (N-glucan mannose isomer 5A1,2) + 3 beta-D-mannose</text>
        <dbReference type="Rhea" id="RHEA:56028"/>
        <dbReference type="Rhea" id="RHEA-COMP:14358"/>
        <dbReference type="Rhea" id="RHEA-COMP:14367"/>
        <dbReference type="ChEBI" id="CHEBI:15377"/>
        <dbReference type="ChEBI" id="CHEBI:28563"/>
        <dbReference type="ChEBI" id="CHEBI:59087"/>
        <dbReference type="ChEBI" id="CHEBI:60628"/>
        <dbReference type="EC" id="3.2.1.113"/>
    </reaction>
</comment>
<keyword evidence="6 10" id="KW-0106">Calcium</keyword>
<evidence type="ECO:0000256" key="11">
    <source>
        <dbReference type="RuleBase" id="RU361193"/>
    </source>
</evidence>
<reference evidence="13" key="2">
    <citation type="submission" date="2020-05" db="UniProtKB">
        <authorList>
            <consortium name="EnsemblMetazoa"/>
        </authorList>
    </citation>
    <scope>IDENTIFICATION</scope>
    <source>
        <strain evidence="13">IAEA</strain>
    </source>
</reference>
<evidence type="ECO:0000256" key="3">
    <source>
        <dbReference type="ARBA" id="ARBA00007658"/>
    </source>
</evidence>
<keyword evidence="7" id="KW-1015">Disulfide bond</keyword>
<dbReference type="GO" id="GO:0005509">
    <property type="term" value="F:calcium ion binding"/>
    <property type="evidence" value="ECO:0007669"/>
    <property type="project" value="InterPro"/>
</dbReference>
<evidence type="ECO:0000313" key="14">
    <source>
        <dbReference type="Proteomes" id="UP000092445"/>
    </source>
</evidence>
<evidence type="ECO:0000256" key="12">
    <source>
        <dbReference type="SAM" id="MobiDB-lite"/>
    </source>
</evidence>
<comment type="similarity">
    <text evidence="3 11">Belongs to the glycosyl hydrolase 47 family.</text>
</comment>
<dbReference type="GO" id="GO:0005783">
    <property type="term" value="C:endoplasmic reticulum"/>
    <property type="evidence" value="ECO:0007669"/>
    <property type="project" value="TreeGrafter"/>
</dbReference>
<comment type="cofactor">
    <cofactor evidence="1 10">
        <name>Ca(2+)</name>
        <dbReference type="ChEBI" id="CHEBI:29108"/>
    </cofactor>
</comment>
<comment type="catalytic activity">
    <reaction evidence="9">
        <text>N(4)-(alpha-D-Man-(1-&gt;2)-alpha-D-Man-(1-&gt;2)-alpha-D-Man-(1-&gt;3)-[alpha-D-Man-(1-&gt;2)-alpha-D-Man-(1-&gt;3)-[alpha-D-Man-(1-&gt;2)-alpha-D-Man-(1-&gt;6)]-alpha-D-Man-(1-&gt;6)]-beta-D-Man-(1-&gt;4)-beta-D-GlcNAc-(1-&gt;4)-beta-D-GlcNAc)-L-asparaginyl-[protein] (N-glucan mannose isomer 9A1,2,3B1,2,3) + 4 H2O = N(4)-(alpha-D-Man-(1-&gt;3)-[alpha-D-Man-(1-&gt;3)-[alpha-D-Man-(1-&gt;6)]-alpha-D-Man-(1-&gt;6)]-beta-D-Man-(1-&gt;4)-beta-D-GlcNAc-(1-&gt;4)-beta-D-GlcNAc)-L-asparaginyl-[protein] (N-glucan mannose isomer 5A1,2) + 4 beta-D-mannose</text>
        <dbReference type="Rhea" id="RHEA:56008"/>
        <dbReference type="Rhea" id="RHEA-COMP:14356"/>
        <dbReference type="Rhea" id="RHEA-COMP:14367"/>
        <dbReference type="ChEBI" id="CHEBI:15377"/>
        <dbReference type="ChEBI" id="CHEBI:28563"/>
        <dbReference type="ChEBI" id="CHEBI:59087"/>
        <dbReference type="ChEBI" id="CHEBI:139493"/>
        <dbReference type="EC" id="3.2.1.113"/>
    </reaction>
</comment>
<dbReference type="EnsemblMetazoa" id="GPAI041395-RA">
    <property type="protein sequence ID" value="GPAI041395-PA"/>
    <property type="gene ID" value="GPAI041395"/>
</dbReference>
<evidence type="ECO:0000256" key="8">
    <source>
        <dbReference type="ARBA" id="ARBA00047669"/>
    </source>
</evidence>
<evidence type="ECO:0000256" key="6">
    <source>
        <dbReference type="ARBA" id="ARBA00022837"/>
    </source>
</evidence>
<proteinExistence type="inferred from homology"/>
<evidence type="ECO:0000256" key="1">
    <source>
        <dbReference type="ARBA" id="ARBA00001913"/>
    </source>
</evidence>
<dbReference type="Gene3D" id="1.50.10.10">
    <property type="match status" value="2"/>
</dbReference>
<dbReference type="GO" id="GO:0005975">
    <property type="term" value="P:carbohydrate metabolic process"/>
    <property type="evidence" value="ECO:0007669"/>
    <property type="project" value="InterPro"/>
</dbReference>
<keyword evidence="14" id="KW-1185">Reference proteome</keyword>
<organism evidence="13 14">
    <name type="scientific">Glossina pallidipes</name>
    <name type="common">Tsetse fly</name>
    <dbReference type="NCBI Taxonomy" id="7398"/>
    <lineage>
        <taxon>Eukaryota</taxon>
        <taxon>Metazoa</taxon>
        <taxon>Ecdysozoa</taxon>
        <taxon>Arthropoda</taxon>
        <taxon>Hexapoda</taxon>
        <taxon>Insecta</taxon>
        <taxon>Pterygota</taxon>
        <taxon>Neoptera</taxon>
        <taxon>Endopterygota</taxon>
        <taxon>Diptera</taxon>
        <taxon>Brachycera</taxon>
        <taxon>Muscomorpha</taxon>
        <taxon>Hippoboscoidea</taxon>
        <taxon>Glossinidae</taxon>
        <taxon>Glossina</taxon>
    </lineage>
</organism>
<dbReference type="SUPFAM" id="SSF48225">
    <property type="entry name" value="Seven-hairpin glycosidases"/>
    <property type="match status" value="2"/>
</dbReference>
<dbReference type="VEuPathDB" id="VectorBase:GPAI041395"/>
<dbReference type="PANTHER" id="PTHR11742:SF55">
    <property type="entry name" value="ENDOPLASMIC RETICULUM MANNOSYL-OLIGOSACCHARIDE 1,2-ALPHA-MANNOSIDASE"/>
    <property type="match status" value="1"/>
</dbReference>
<dbReference type="STRING" id="7398.A0A1B0ACP5"/>